<name>A0ABV3M6Q7_9ACTN</name>
<dbReference type="Pfam" id="PF07617">
    <property type="entry name" value="DUF1579"/>
    <property type="match status" value="1"/>
</dbReference>
<proteinExistence type="predicted"/>
<keyword evidence="2" id="KW-1185">Reference proteome</keyword>
<dbReference type="Proteomes" id="UP001553843">
    <property type="component" value="Unassembled WGS sequence"/>
</dbReference>
<accession>A0ABV3M6Q7</accession>
<dbReference type="EMBL" id="JBEYRS010000025">
    <property type="protein sequence ID" value="MEW2367389.1"/>
    <property type="molecule type" value="Genomic_DNA"/>
</dbReference>
<comment type="caution">
    <text evidence="1">The sequence shown here is derived from an EMBL/GenBank/DDBJ whole genome shotgun (WGS) entry which is preliminary data.</text>
</comment>
<evidence type="ECO:0000313" key="1">
    <source>
        <dbReference type="EMBL" id="MEW2367389.1"/>
    </source>
</evidence>
<dbReference type="RefSeq" id="WP_359780377.1">
    <property type="nucleotide sequence ID" value="NZ_JBEYRR010000008.1"/>
</dbReference>
<organism evidence="1 2">
    <name type="scientific">Streptomyces huasconensis</name>
    <dbReference type="NCBI Taxonomy" id="1854574"/>
    <lineage>
        <taxon>Bacteria</taxon>
        <taxon>Bacillati</taxon>
        <taxon>Actinomycetota</taxon>
        <taxon>Actinomycetes</taxon>
        <taxon>Kitasatosporales</taxon>
        <taxon>Streptomycetaceae</taxon>
        <taxon>Streptomyces</taxon>
    </lineage>
</organism>
<evidence type="ECO:0000313" key="2">
    <source>
        <dbReference type="Proteomes" id="UP001553843"/>
    </source>
</evidence>
<dbReference type="InterPro" id="IPR011473">
    <property type="entry name" value="DUF1579"/>
</dbReference>
<sequence>MHDLDFLLGSLRCLFRTGAVRTARVRPILGGHYYQLDLTHVRPRKKERIRGSWVLGWDRVDSAFVSYYFDDAGIQGTSTSPGWRDGHFVLTGSFVLGELQQHAVIKSDITRIDEDHFTIAEHIEKNGTWVLLDTQDCARKR</sequence>
<protein>
    <submittedName>
        <fullName evidence="1">DUF1579 family protein</fullName>
    </submittedName>
</protein>
<reference evidence="1 2" key="1">
    <citation type="submission" date="2024-06" db="EMBL/GenBank/DDBJ databases">
        <title>The Natural Products Discovery Center: Release of the First 8490 Sequenced Strains for Exploring Actinobacteria Biosynthetic Diversity.</title>
        <authorList>
            <person name="Kalkreuter E."/>
            <person name="Kautsar S.A."/>
            <person name="Yang D."/>
            <person name="Bader C.D."/>
            <person name="Teijaro C.N."/>
            <person name="Fluegel L."/>
            <person name="Davis C.M."/>
            <person name="Simpson J.R."/>
            <person name="Lauterbach L."/>
            <person name="Steele A.D."/>
            <person name="Gui C."/>
            <person name="Meng S."/>
            <person name="Li G."/>
            <person name="Viehrig K."/>
            <person name="Ye F."/>
            <person name="Su P."/>
            <person name="Kiefer A.F."/>
            <person name="Nichols A."/>
            <person name="Cepeda A.J."/>
            <person name="Yan W."/>
            <person name="Fan B."/>
            <person name="Jiang Y."/>
            <person name="Adhikari A."/>
            <person name="Zheng C.-J."/>
            <person name="Schuster L."/>
            <person name="Cowan T.M."/>
            <person name="Smanski M.J."/>
            <person name="Chevrette M.G."/>
            <person name="De Carvalho L.P.S."/>
            <person name="Shen B."/>
        </authorList>
    </citation>
    <scope>NUCLEOTIDE SEQUENCE [LARGE SCALE GENOMIC DNA]</scope>
    <source>
        <strain evidence="1 2">NPDC047833</strain>
    </source>
</reference>
<gene>
    <name evidence="1" type="ORF">AB0887_36310</name>
</gene>